<accession>A0AA39L2K7</accession>
<proteinExistence type="predicted"/>
<dbReference type="AlphaFoldDB" id="A0AA39L2K7"/>
<organism evidence="2 3">
    <name type="scientific">Microctonus hyperodae</name>
    <name type="common">Parasitoid wasp</name>
    <dbReference type="NCBI Taxonomy" id="165561"/>
    <lineage>
        <taxon>Eukaryota</taxon>
        <taxon>Metazoa</taxon>
        <taxon>Ecdysozoa</taxon>
        <taxon>Arthropoda</taxon>
        <taxon>Hexapoda</taxon>
        <taxon>Insecta</taxon>
        <taxon>Pterygota</taxon>
        <taxon>Neoptera</taxon>
        <taxon>Endopterygota</taxon>
        <taxon>Hymenoptera</taxon>
        <taxon>Apocrita</taxon>
        <taxon>Ichneumonoidea</taxon>
        <taxon>Braconidae</taxon>
        <taxon>Euphorinae</taxon>
        <taxon>Microctonus</taxon>
    </lineage>
</organism>
<gene>
    <name evidence="2" type="ORF">PV327_000727</name>
</gene>
<dbReference type="Proteomes" id="UP001168972">
    <property type="component" value="Unassembled WGS sequence"/>
</dbReference>
<comment type="caution">
    <text evidence="2">The sequence shown here is derived from an EMBL/GenBank/DDBJ whole genome shotgun (WGS) entry which is preliminary data.</text>
</comment>
<reference evidence="2" key="1">
    <citation type="journal article" date="2023" name="bioRxiv">
        <title>Scaffold-level genome assemblies of two parasitoid biocontrol wasps reveal the parthenogenesis mechanism and an associated novel virus.</title>
        <authorList>
            <person name="Inwood S."/>
            <person name="Skelly J."/>
            <person name="Guhlin J."/>
            <person name="Harrop T."/>
            <person name="Goldson S."/>
            <person name="Dearden P."/>
        </authorList>
    </citation>
    <scope>NUCLEOTIDE SEQUENCE</scope>
    <source>
        <strain evidence="2">Lincoln</strain>
        <tissue evidence="2">Whole body</tissue>
    </source>
</reference>
<feature type="region of interest" description="Disordered" evidence="1">
    <location>
        <begin position="68"/>
        <end position="87"/>
    </location>
</feature>
<protein>
    <submittedName>
        <fullName evidence="2">Uncharacterized protein</fullName>
    </submittedName>
</protein>
<sequence length="124" mass="14316">MRHCYGKEYANVKMPKVVEMKKNAKLHELADDYREFCRQETAHQVNAREPASAKQDKRGLEAKCQKIKINNNTNNNSDEKKEEKKVKKKWKENSLDVGITAGLTSTVYSSLYSVCHRHMKTNGD</sequence>
<name>A0AA39L2K7_MICHY</name>
<dbReference type="EMBL" id="JAQQBR010000001">
    <property type="protein sequence ID" value="KAK0182607.1"/>
    <property type="molecule type" value="Genomic_DNA"/>
</dbReference>
<evidence type="ECO:0000313" key="2">
    <source>
        <dbReference type="EMBL" id="KAK0182607.1"/>
    </source>
</evidence>
<reference evidence="2" key="2">
    <citation type="submission" date="2023-03" db="EMBL/GenBank/DDBJ databases">
        <authorList>
            <person name="Inwood S.N."/>
            <person name="Skelly J.G."/>
            <person name="Guhlin J."/>
            <person name="Harrop T.W.R."/>
            <person name="Goldson S.G."/>
            <person name="Dearden P.K."/>
        </authorList>
    </citation>
    <scope>NUCLEOTIDE SEQUENCE</scope>
    <source>
        <strain evidence="2">Lincoln</strain>
        <tissue evidence="2">Whole body</tissue>
    </source>
</reference>
<evidence type="ECO:0000313" key="3">
    <source>
        <dbReference type="Proteomes" id="UP001168972"/>
    </source>
</evidence>
<evidence type="ECO:0000256" key="1">
    <source>
        <dbReference type="SAM" id="MobiDB-lite"/>
    </source>
</evidence>
<keyword evidence="3" id="KW-1185">Reference proteome</keyword>